<accession>X1IQ52</accession>
<dbReference type="AlphaFoldDB" id="X1IQ52"/>
<proteinExistence type="predicted"/>
<gene>
    <name evidence="1" type="ORF">S03H2_38894</name>
</gene>
<evidence type="ECO:0000313" key="1">
    <source>
        <dbReference type="EMBL" id="GAH59673.1"/>
    </source>
</evidence>
<sequence>MHFNNETYKTLNDEEVQVIGWIAENLPSNSNMLVDRKHINKFLKPTTTNRPYLINEEVKTGIISDYRYDITSETDANCSIDYIEKLGDYNNVIDIFDNNSVGSASIDYENLLSEIRNGSIEFFIKTTNTSKGFWLNSSLYNVIDGFSLSIASDSFFYFNGSSYVKIIEIEN</sequence>
<dbReference type="EMBL" id="BARU01024010">
    <property type="protein sequence ID" value="GAH59673.1"/>
    <property type="molecule type" value="Genomic_DNA"/>
</dbReference>
<protein>
    <submittedName>
        <fullName evidence="1">Uncharacterized protein</fullName>
    </submittedName>
</protein>
<comment type="caution">
    <text evidence="1">The sequence shown here is derived from an EMBL/GenBank/DDBJ whole genome shotgun (WGS) entry which is preliminary data.</text>
</comment>
<reference evidence="1" key="1">
    <citation type="journal article" date="2014" name="Front. Microbiol.">
        <title>High frequency of phylogenetically diverse reductive dehalogenase-homologous genes in deep subseafloor sedimentary metagenomes.</title>
        <authorList>
            <person name="Kawai M."/>
            <person name="Futagami T."/>
            <person name="Toyoda A."/>
            <person name="Takaki Y."/>
            <person name="Nishi S."/>
            <person name="Hori S."/>
            <person name="Arai W."/>
            <person name="Tsubouchi T."/>
            <person name="Morono Y."/>
            <person name="Uchiyama I."/>
            <person name="Ito T."/>
            <person name="Fujiyama A."/>
            <person name="Inagaki F."/>
            <person name="Takami H."/>
        </authorList>
    </citation>
    <scope>NUCLEOTIDE SEQUENCE</scope>
    <source>
        <strain evidence="1">Expedition CK06-06</strain>
    </source>
</reference>
<organism evidence="1">
    <name type="scientific">marine sediment metagenome</name>
    <dbReference type="NCBI Taxonomy" id="412755"/>
    <lineage>
        <taxon>unclassified sequences</taxon>
        <taxon>metagenomes</taxon>
        <taxon>ecological metagenomes</taxon>
    </lineage>
</organism>
<feature type="non-terminal residue" evidence="1">
    <location>
        <position position="171"/>
    </location>
</feature>
<name>X1IQ52_9ZZZZ</name>